<gene>
    <name evidence="1" type="ORF">FHX48_000124</name>
</gene>
<keyword evidence="2" id="KW-1185">Reference proteome</keyword>
<dbReference type="AlphaFoldDB" id="A0A7W3JLF4"/>
<accession>A0A7W3JLF4</accession>
<dbReference type="Proteomes" id="UP000526083">
    <property type="component" value="Unassembled WGS sequence"/>
</dbReference>
<dbReference type="RefSeq" id="WP_167044505.1">
    <property type="nucleotide sequence ID" value="NZ_JAAOZB010000001.1"/>
</dbReference>
<name>A0A7W3JLF4_9MICO</name>
<comment type="caution">
    <text evidence="1">The sequence shown here is derived from an EMBL/GenBank/DDBJ whole genome shotgun (WGS) entry which is preliminary data.</text>
</comment>
<evidence type="ECO:0000313" key="1">
    <source>
        <dbReference type="EMBL" id="MBA8815072.1"/>
    </source>
</evidence>
<protein>
    <submittedName>
        <fullName evidence="1">Uncharacterized protein</fullName>
    </submittedName>
</protein>
<dbReference type="EMBL" id="JACGWY010000001">
    <property type="protein sequence ID" value="MBA8815072.1"/>
    <property type="molecule type" value="Genomic_DNA"/>
</dbReference>
<organism evidence="1 2">
    <name type="scientific">Microbacterium halimionae</name>
    <dbReference type="NCBI Taxonomy" id="1526413"/>
    <lineage>
        <taxon>Bacteria</taxon>
        <taxon>Bacillati</taxon>
        <taxon>Actinomycetota</taxon>
        <taxon>Actinomycetes</taxon>
        <taxon>Micrococcales</taxon>
        <taxon>Microbacteriaceae</taxon>
        <taxon>Microbacterium</taxon>
    </lineage>
</organism>
<evidence type="ECO:0000313" key="2">
    <source>
        <dbReference type="Proteomes" id="UP000526083"/>
    </source>
</evidence>
<sequence length="138" mass="15292">MVTLMLDSAHLEVVLSITEKGLTFRKRNVMIDRSQIVRVQLTDDSWTWLRGVPDPGTYLPVAIAAGSWKSAGGRDFVSIRRRKPSVVIDLEGSDEFQRLILTTSHGVALVQALRLETGSEPTDVVDLATNSTKRKRSS</sequence>
<reference evidence="1 2" key="1">
    <citation type="submission" date="2020-07" db="EMBL/GenBank/DDBJ databases">
        <title>Sequencing the genomes of 1000 actinobacteria strains.</title>
        <authorList>
            <person name="Klenk H.-P."/>
        </authorList>
    </citation>
    <scope>NUCLEOTIDE SEQUENCE [LARGE SCALE GENOMIC DNA]</scope>
    <source>
        <strain evidence="1 2">DSM 27576</strain>
    </source>
</reference>
<proteinExistence type="predicted"/>